<sequence>MDSLSQIKTFLIIAFLIFICFVGIILYLLVKLLVNRYDLRKAQEQLEEYSEHLKEMVDIRTRELKASEQKYRELFINAKEAILICDRRTNEIIDVNDEVVSLFGYSRDELLSMKFSDLRVFDILGSKQQEWKEQAIKHRDKTRRYLDCVIGGIVYDGVDCHQIICRDVTDKRKLEAQLMQAQKMASLGQLAAGVAHELNTPLGTIYSSCYYIKDFLHKKPEKIPKHVEIVSTHIERCRKIINDLLNFSRAPSATIELEKSNLNELVERCLSLIGKEIRSGGISLNKDLQKIPECLIDPARISQVILNITLNAVQAMPSGGQLTIMSWHDLESDNLPTPLNGSGFNHISIADTGVGIDEGDLPEIFTPFFSTKKANGGIGLGLSVAYEIAESHMGNIQVDSEKGVGTKFQINLPVDR</sequence>
<keyword evidence="4" id="KW-1133">Transmembrane helix</keyword>
<dbReference type="InterPro" id="IPR005467">
    <property type="entry name" value="His_kinase_dom"/>
</dbReference>
<evidence type="ECO:0000313" key="7">
    <source>
        <dbReference type="EMBL" id="TKJ38547.1"/>
    </source>
</evidence>
<dbReference type="AlphaFoldDB" id="A0A532UUV8"/>
<dbReference type="PRINTS" id="PR00344">
    <property type="entry name" value="BCTRLSENSOR"/>
</dbReference>
<dbReference type="SMART" id="SM00388">
    <property type="entry name" value="HisKA"/>
    <property type="match status" value="1"/>
</dbReference>
<accession>A0A532UUV8</accession>
<dbReference type="InterPro" id="IPR003661">
    <property type="entry name" value="HisK_dim/P_dom"/>
</dbReference>
<dbReference type="PROSITE" id="PS50109">
    <property type="entry name" value="HIS_KIN"/>
    <property type="match status" value="1"/>
</dbReference>
<dbReference type="GO" id="GO:0000155">
    <property type="term" value="F:phosphorelay sensor kinase activity"/>
    <property type="evidence" value="ECO:0007669"/>
    <property type="project" value="InterPro"/>
</dbReference>
<evidence type="ECO:0000259" key="6">
    <source>
        <dbReference type="PROSITE" id="PS50112"/>
    </source>
</evidence>
<dbReference type="SUPFAM" id="SSF47384">
    <property type="entry name" value="Homodimeric domain of signal transducing histidine kinase"/>
    <property type="match status" value="1"/>
</dbReference>
<dbReference type="NCBIfam" id="TIGR00229">
    <property type="entry name" value="sensory_box"/>
    <property type="match status" value="1"/>
</dbReference>
<dbReference type="SMART" id="SM00091">
    <property type="entry name" value="PAS"/>
    <property type="match status" value="1"/>
</dbReference>
<dbReference type="Pfam" id="PF00512">
    <property type="entry name" value="HisKA"/>
    <property type="match status" value="1"/>
</dbReference>
<dbReference type="EMBL" id="NJBN01000009">
    <property type="protein sequence ID" value="TKJ38547.1"/>
    <property type="molecule type" value="Genomic_DNA"/>
</dbReference>
<dbReference type="Gene3D" id="1.10.287.130">
    <property type="match status" value="1"/>
</dbReference>
<dbReference type="CDD" id="cd00130">
    <property type="entry name" value="PAS"/>
    <property type="match status" value="1"/>
</dbReference>
<dbReference type="Gene3D" id="3.30.565.10">
    <property type="entry name" value="Histidine kinase-like ATPase, C-terminal domain"/>
    <property type="match status" value="1"/>
</dbReference>
<evidence type="ECO:0000259" key="5">
    <source>
        <dbReference type="PROSITE" id="PS50109"/>
    </source>
</evidence>
<comment type="catalytic activity">
    <reaction evidence="1">
        <text>ATP + protein L-histidine = ADP + protein N-phospho-L-histidine.</text>
        <dbReference type="EC" id="2.7.13.3"/>
    </reaction>
</comment>
<organism evidence="7 8">
    <name type="scientific">candidate division LCP-89 bacterium B3_LCP</name>
    <dbReference type="NCBI Taxonomy" id="2012998"/>
    <lineage>
        <taxon>Bacteria</taxon>
        <taxon>Pseudomonadati</taxon>
        <taxon>Bacteria division LCP-89</taxon>
    </lineage>
</organism>
<keyword evidence="3" id="KW-0597">Phosphoprotein</keyword>
<gene>
    <name evidence="7" type="ORF">CEE37_12335</name>
</gene>
<dbReference type="PANTHER" id="PTHR43065:SF42">
    <property type="entry name" value="TWO-COMPONENT SENSOR PPRA"/>
    <property type="match status" value="1"/>
</dbReference>
<evidence type="ECO:0000256" key="1">
    <source>
        <dbReference type="ARBA" id="ARBA00000085"/>
    </source>
</evidence>
<keyword evidence="4" id="KW-0472">Membrane</keyword>
<dbReference type="EC" id="2.7.13.3" evidence="2"/>
<dbReference type="InterPro" id="IPR035965">
    <property type="entry name" value="PAS-like_dom_sf"/>
</dbReference>
<dbReference type="Proteomes" id="UP000319619">
    <property type="component" value="Unassembled WGS sequence"/>
</dbReference>
<proteinExistence type="predicted"/>
<evidence type="ECO:0000256" key="3">
    <source>
        <dbReference type="ARBA" id="ARBA00022553"/>
    </source>
</evidence>
<dbReference type="InterPro" id="IPR036890">
    <property type="entry name" value="HATPase_C_sf"/>
</dbReference>
<dbReference type="PROSITE" id="PS50112">
    <property type="entry name" value="PAS"/>
    <property type="match status" value="1"/>
</dbReference>
<dbReference type="InterPro" id="IPR036097">
    <property type="entry name" value="HisK_dim/P_sf"/>
</dbReference>
<evidence type="ECO:0000313" key="8">
    <source>
        <dbReference type="Proteomes" id="UP000319619"/>
    </source>
</evidence>
<dbReference type="CDD" id="cd00082">
    <property type="entry name" value="HisKA"/>
    <property type="match status" value="1"/>
</dbReference>
<name>A0A532UUV8_UNCL8</name>
<dbReference type="InterPro" id="IPR003594">
    <property type="entry name" value="HATPase_dom"/>
</dbReference>
<feature type="transmembrane region" description="Helical" evidence="4">
    <location>
        <begin position="12"/>
        <end position="34"/>
    </location>
</feature>
<dbReference type="Pfam" id="PF02518">
    <property type="entry name" value="HATPase_c"/>
    <property type="match status" value="1"/>
</dbReference>
<comment type="caution">
    <text evidence="7">The sequence shown here is derived from an EMBL/GenBank/DDBJ whole genome shotgun (WGS) entry which is preliminary data.</text>
</comment>
<dbReference type="PANTHER" id="PTHR43065">
    <property type="entry name" value="SENSOR HISTIDINE KINASE"/>
    <property type="match status" value="1"/>
</dbReference>
<dbReference type="Pfam" id="PF13188">
    <property type="entry name" value="PAS_8"/>
    <property type="match status" value="1"/>
</dbReference>
<dbReference type="InterPro" id="IPR004358">
    <property type="entry name" value="Sig_transdc_His_kin-like_C"/>
</dbReference>
<feature type="domain" description="Histidine kinase" evidence="5">
    <location>
        <begin position="193"/>
        <end position="416"/>
    </location>
</feature>
<evidence type="ECO:0000256" key="2">
    <source>
        <dbReference type="ARBA" id="ARBA00012438"/>
    </source>
</evidence>
<dbReference type="SUPFAM" id="SSF55874">
    <property type="entry name" value="ATPase domain of HSP90 chaperone/DNA topoisomerase II/histidine kinase"/>
    <property type="match status" value="1"/>
</dbReference>
<dbReference type="SMART" id="SM00387">
    <property type="entry name" value="HATPase_c"/>
    <property type="match status" value="1"/>
</dbReference>
<feature type="domain" description="PAS" evidence="6">
    <location>
        <begin position="67"/>
        <end position="124"/>
    </location>
</feature>
<keyword evidence="4" id="KW-0812">Transmembrane</keyword>
<dbReference type="Gene3D" id="3.30.450.20">
    <property type="entry name" value="PAS domain"/>
    <property type="match status" value="1"/>
</dbReference>
<protein>
    <recommendedName>
        <fullName evidence="2">histidine kinase</fullName>
        <ecNumber evidence="2">2.7.13.3</ecNumber>
    </recommendedName>
</protein>
<dbReference type="InterPro" id="IPR000014">
    <property type="entry name" value="PAS"/>
</dbReference>
<dbReference type="SUPFAM" id="SSF55785">
    <property type="entry name" value="PYP-like sensor domain (PAS domain)"/>
    <property type="match status" value="1"/>
</dbReference>
<reference evidence="7 8" key="1">
    <citation type="submission" date="2017-06" db="EMBL/GenBank/DDBJ databases">
        <title>Novel microbial phyla capable of carbon fixation and sulfur reduction in deep-sea sediments.</title>
        <authorList>
            <person name="Huang J."/>
            <person name="Baker B."/>
            <person name="Wang Y."/>
        </authorList>
    </citation>
    <scope>NUCLEOTIDE SEQUENCE [LARGE SCALE GENOMIC DNA]</scope>
    <source>
        <strain evidence="7">B3_LCP</strain>
    </source>
</reference>
<evidence type="ECO:0000256" key="4">
    <source>
        <dbReference type="SAM" id="Phobius"/>
    </source>
</evidence>